<evidence type="ECO:0000256" key="7">
    <source>
        <dbReference type="SAM" id="MobiDB-lite"/>
    </source>
</evidence>
<dbReference type="SUPFAM" id="SSF57924">
    <property type="entry name" value="Inhibitor of apoptosis (IAP) repeat"/>
    <property type="match status" value="5"/>
</dbReference>
<dbReference type="GO" id="GO:0043027">
    <property type="term" value="F:cysteine-type endopeptidase inhibitor activity involved in apoptotic process"/>
    <property type="evidence" value="ECO:0007669"/>
    <property type="project" value="UniProtKB-ARBA"/>
</dbReference>
<keyword evidence="5" id="KW-0862">Zinc</keyword>
<reference evidence="10" key="1">
    <citation type="submission" date="2025-08" db="UniProtKB">
        <authorList>
            <consortium name="RefSeq"/>
        </authorList>
    </citation>
    <scope>IDENTIFICATION</scope>
</reference>
<dbReference type="Pfam" id="PF13920">
    <property type="entry name" value="zf-C3HC4_3"/>
    <property type="match status" value="1"/>
</dbReference>
<dbReference type="Gene3D" id="1.10.533.10">
    <property type="entry name" value="Death Domain, Fas"/>
    <property type="match status" value="1"/>
</dbReference>
<dbReference type="SMART" id="SM00184">
    <property type="entry name" value="RING"/>
    <property type="match status" value="1"/>
</dbReference>
<dbReference type="InterPro" id="IPR050784">
    <property type="entry name" value="IAP"/>
</dbReference>
<evidence type="ECO:0000256" key="5">
    <source>
        <dbReference type="ARBA" id="ARBA00022833"/>
    </source>
</evidence>
<evidence type="ECO:0000259" key="8">
    <source>
        <dbReference type="PROSITE" id="PS50089"/>
    </source>
</evidence>
<dbReference type="Pfam" id="PF00653">
    <property type="entry name" value="BIR"/>
    <property type="match status" value="5"/>
</dbReference>
<dbReference type="CDD" id="cd00022">
    <property type="entry name" value="BIR"/>
    <property type="match status" value="4"/>
</dbReference>
<name>A0A3Q0IRH0_DIACI</name>
<keyword evidence="9" id="KW-1185">Reference proteome</keyword>
<dbReference type="GO" id="GO:0031625">
    <property type="term" value="F:ubiquitin protein ligase binding"/>
    <property type="evidence" value="ECO:0007669"/>
    <property type="project" value="UniProtKB-ARBA"/>
</dbReference>
<dbReference type="PROSITE" id="PS50143">
    <property type="entry name" value="BIR_REPEAT_2"/>
    <property type="match status" value="5"/>
</dbReference>
<dbReference type="FunFam" id="1.10.1170.10:FF:000002">
    <property type="entry name" value="Baculoviral IAP repeat containing 7"/>
    <property type="match status" value="1"/>
</dbReference>
<feature type="compositionally biased region" description="Acidic residues" evidence="7">
    <location>
        <begin position="612"/>
        <end position="625"/>
    </location>
</feature>
<evidence type="ECO:0000256" key="2">
    <source>
        <dbReference type="ARBA" id="ARBA00022703"/>
    </source>
</evidence>
<dbReference type="AlphaFoldDB" id="A0A3Q0IRH0"/>
<dbReference type="Proteomes" id="UP000079169">
    <property type="component" value="Unplaced"/>
</dbReference>
<dbReference type="PROSITE" id="PS50089">
    <property type="entry name" value="ZF_RING_2"/>
    <property type="match status" value="1"/>
</dbReference>
<dbReference type="CTD" id="36748"/>
<proteinExistence type="inferred from homology"/>
<keyword evidence="4 6" id="KW-0863">Zinc-finger</keyword>
<comment type="similarity">
    <text evidence="1">Belongs to the IAP family.</text>
</comment>
<dbReference type="SMART" id="SM00238">
    <property type="entry name" value="BIR"/>
    <property type="match status" value="5"/>
</dbReference>
<dbReference type="GeneID" id="103508496"/>
<dbReference type="CDD" id="cd16713">
    <property type="entry name" value="RING-HC_BIRC2_3_7"/>
    <property type="match status" value="1"/>
</dbReference>
<dbReference type="Gene3D" id="1.10.8.10">
    <property type="entry name" value="DNA helicase RuvA subunit, C-terminal domain"/>
    <property type="match status" value="1"/>
</dbReference>
<dbReference type="GO" id="GO:0051726">
    <property type="term" value="P:regulation of cell cycle"/>
    <property type="evidence" value="ECO:0007669"/>
    <property type="project" value="TreeGrafter"/>
</dbReference>
<dbReference type="InterPro" id="IPR011029">
    <property type="entry name" value="DEATH-like_dom_sf"/>
</dbReference>
<dbReference type="GO" id="GO:0089720">
    <property type="term" value="F:caspase binding"/>
    <property type="evidence" value="ECO:0007669"/>
    <property type="project" value="UniProtKB-ARBA"/>
</dbReference>
<organism evidence="9 10">
    <name type="scientific">Diaphorina citri</name>
    <name type="common">Asian citrus psyllid</name>
    <dbReference type="NCBI Taxonomy" id="121845"/>
    <lineage>
        <taxon>Eukaryota</taxon>
        <taxon>Metazoa</taxon>
        <taxon>Ecdysozoa</taxon>
        <taxon>Arthropoda</taxon>
        <taxon>Hexapoda</taxon>
        <taxon>Insecta</taxon>
        <taxon>Pterygota</taxon>
        <taxon>Neoptera</taxon>
        <taxon>Paraneoptera</taxon>
        <taxon>Hemiptera</taxon>
        <taxon>Sternorrhyncha</taxon>
        <taxon>Psylloidea</taxon>
        <taxon>Psyllidae</taxon>
        <taxon>Diaphorininae</taxon>
        <taxon>Diaphorina</taxon>
    </lineage>
</organism>
<dbReference type="PROSITE" id="PS01282">
    <property type="entry name" value="BIR_REPEAT_1"/>
    <property type="match status" value="2"/>
</dbReference>
<dbReference type="Gene3D" id="1.10.1170.10">
    <property type="entry name" value="Inhibitor Of Apoptosis Protein (2mihbC-IAP-1), Chain A"/>
    <property type="match status" value="5"/>
</dbReference>
<dbReference type="GO" id="GO:0043066">
    <property type="term" value="P:negative regulation of apoptotic process"/>
    <property type="evidence" value="ECO:0007669"/>
    <property type="project" value="TreeGrafter"/>
</dbReference>
<dbReference type="RefSeq" id="XP_026678889.1">
    <property type="nucleotide sequence ID" value="XM_026823088.1"/>
</dbReference>
<dbReference type="GO" id="GO:0010604">
    <property type="term" value="P:positive regulation of macromolecule metabolic process"/>
    <property type="evidence" value="ECO:0007669"/>
    <property type="project" value="UniProtKB-ARBA"/>
</dbReference>
<dbReference type="GO" id="GO:0005634">
    <property type="term" value="C:nucleus"/>
    <property type="evidence" value="ECO:0007669"/>
    <property type="project" value="TreeGrafter"/>
</dbReference>
<dbReference type="GO" id="GO:0048471">
    <property type="term" value="C:perinuclear region of cytoplasm"/>
    <property type="evidence" value="ECO:0007669"/>
    <property type="project" value="UniProtKB-ARBA"/>
</dbReference>
<dbReference type="PANTHER" id="PTHR10044">
    <property type="entry name" value="INHIBITOR OF APOPTOSIS"/>
    <property type="match status" value="1"/>
</dbReference>
<dbReference type="InterPro" id="IPR001370">
    <property type="entry name" value="BIR_rpt"/>
</dbReference>
<dbReference type="GO" id="GO:0070936">
    <property type="term" value="P:protein K48-linked ubiquitination"/>
    <property type="evidence" value="ECO:0007669"/>
    <property type="project" value="UniProtKB-ARBA"/>
</dbReference>
<gene>
    <name evidence="10" type="primary">LOC103508496</name>
</gene>
<evidence type="ECO:0000256" key="6">
    <source>
        <dbReference type="PROSITE-ProRule" id="PRU00175"/>
    </source>
</evidence>
<dbReference type="GO" id="GO:0005829">
    <property type="term" value="C:cytosol"/>
    <property type="evidence" value="ECO:0007669"/>
    <property type="project" value="UniProtKB-ARBA"/>
</dbReference>
<dbReference type="STRING" id="121845.A0A3Q0IRH0"/>
<dbReference type="KEGG" id="dci:103508496"/>
<evidence type="ECO:0000313" key="10">
    <source>
        <dbReference type="RefSeq" id="XP_026678889.1"/>
    </source>
</evidence>
<dbReference type="GO" id="GO:0004869">
    <property type="term" value="F:cysteine-type endopeptidase inhibitor activity"/>
    <property type="evidence" value="ECO:0007669"/>
    <property type="project" value="UniProtKB-ARBA"/>
</dbReference>
<dbReference type="FunFam" id="3.30.40.10:FF:000184">
    <property type="entry name" value="Baculoviral IAP repeat containing 2"/>
    <property type="match status" value="1"/>
</dbReference>
<protein>
    <submittedName>
        <fullName evidence="10">Death-associated inhibitor of apoptosis 2</fullName>
    </submittedName>
</protein>
<dbReference type="GO" id="GO:0061630">
    <property type="term" value="F:ubiquitin protein ligase activity"/>
    <property type="evidence" value="ECO:0007669"/>
    <property type="project" value="UniProtKB-ARBA"/>
</dbReference>
<feature type="domain" description="RING-type" evidence="8">
    <location>
        <begin position="687"/>
        <end position="722"/>
    </location>
</feature>
<evidence type="ECO:0000256" key="4">
    <source>
        <dbReference type="ARBA" id="ARBA00022771"/>
    </source>
</evidence>
<dbReference type="GO" id="GO:0008270">
    <property type="term" value="F:zinc ion binding"/>
    <property type="evidence" value="ECO:0007669"/>
    <property type="project" value="UniProtKB-KW"/>
</dbReference>
<dbReference type="GO" id="GO:0006915">
    <property type="term" value="P:apoptotic process"/>
    <property type="evidence" value="ECO:0007669"/>
    <property type="project" value="UniProtKB-KW"/>
</dbReference>
<evidence type="ECO:0000256" key="1">
    <source>
        <dbReference type="ARBA" id="ARBA00006672"/>
    </source>
</evidence>
<accession>A0A3Q0IRH0</accession>
<evidence type="ECO:0000256" key="3">
    <source>
        <dbReference type="ARBA" id="ARBA00022723"/>
    </source>
</evidence>
<dbReference type="PaxDb" id="121845-A0A3Q0IRH0"/>
<sequence>MNFERSRLRTFQSWPSNSPVSSKRIAKAGFFYTGHQHEVQCFACGVKISNWTYNDSVMAKHRAKDPGCPFVKNPEASGNVSIENEEVYKLESGRLATFNNWPVSFIVTPEALAKTGFYYLKQGDKVINLINYNKKISELHYHLSQFWQLFRESNRCVITINLINTELEYLAGSNDLLGLKKYFLISFRSITMNFERSRLRTFQSWPSNSPVSSKRIAKAGFFYTGHQHEVQCFACGVKISNWTYNDSVMAKHRAKDPGCPFVKNPEASGNVSIENEEVYKLESGRLATFNNWPVSFIVTPEALAKTGFYYLKQGDKVKCAYCSVIIGRWEQGDNAESEHKRQSPNCPFLARDNQATQANMINLRALDEDMRDLGVQNHRVPKHPNLSTLDSRVLTFTTWPRDSPLGPQSLAVAGFFYDGQGDWVRCFHCDGGLRKWTAMDEPWSEHARWFPECHFVMLVKGEQFIEDTIKANPPITDEVFFTPKFFTKAPNKRIKVTNEQIQEFMSSPPAIAALQMGLDSSRVKTAIRQRLESSGSSFSSAHSLMEAALDVQFDENNEADDVWGTPPDSPTASLPAPRENQGIINNACPNIATSPQGARDEVTTDTEASATETEDNDTPVEEEPEPVERPEGVEVPEEPPVSVEEESSAQAVGASYLYDNPLESYEDPKPNESLEEEVRRLREARLCKICMDKEVGVVLLPCGHLVTCVLCASSLPRCPVCRENIKATVRTFLS</sequence>
<dbReference type="InterPro" id="IPR001841">
    <property type="entry name" value="Znf_RING"/>
</dbReference>
<feature type="compositionally biased region" description="Polar residues" evidence="7">
    <location>
        <begin position="582"/>
        <end position="596"/>
    </location>
</feature>
<dbReference type="PANTHER" id="PTHR10044:SF139">
    <property type="entry name" value="DEATH-ASSOCIATED INHIBITOR OF APOPTOSIS 2"/>
    <property type="match status" value="1"/>
</dbReference>
<feature type="region of interest" description="Disordered" evidence="7">
    <location>
        <begin position="558"/>
        <end position="651"/>
    </location>
</feature>
<evidence type="ECO:0000313" key="9">
    <source>
        <dbReference type="Proteomes" id="UP000079169"/>
    </source>
</evidence>
<dbReference type="GO" id="GO:0022416">
    <property type="term" value="P:chaeta development"/>
    <property type="evidence" value="ECO:0007669"/>
    <property type="project" value="UniProtKB-ARBA"/>
</dbReference>
<keyword evidence="2" id="KW-0053">Apoptosis</keyword>
<keyword evidence="3" id="KW-0479">Metal-binding</keyword>
<dbReference type="FunFam" id="1.10.1170.10:FF:000003">
    <property type="entry name" value="E3 ubiquitin-protein ligase XIAP"/>
    <property type="match status" value="1"/>
</dbReference>